<feature type="transmembrane region" description="Helical" evidence="9">
    <location>
        <begin position="460"/>
        <end position="478"/>
    </location>
</feature>
<dbReference type="GO" id="GO:0030955">
    <property type="term" value="F:potassium ion binding"/>
    <property type="evidence" value="ECO:0007669"/>
    <property type="project" value="UniProtKB-UniRule"/>
</dbReference>
<feature type="transmembrane region" description="Helical" evidence="9">
    <location>
        <begin position="521"/>
        <end position="546"/>
    </location>
</feature>
<comment type="function">
    <text evidence="9">Part of the high-affinity ATP-driven potassium transport (or Kdp) system, which catalyzes the hydrolysis of ATP coupled with the electrogenic transport of potassium into the cytoplasm. This subunit binds the extracellular potassium ions and delivers the ions to the membrane domain of KdpB through an intramembrane tunnel.</text>
</comment>
<evidence type="ECO:0000256" key="8">
    <source>
        <dbReference type="ARBA" id="ARBA00023136"/>
    </source>
</evidence>
<sequence length="605" mass="66637">MTKPGFLQLIFYLLFLLLLVKPLGWYMARVYQGRSCFLDVVLKPVEHFIYTICGIHAQEEMRWKKYLLCMLFINLFGVLFVYLIQRIQFYLPLNPQEFTSPSPDLAFNTAVSYATNTDWQAYSGEMTMSYFTQMFALTVQNFISAASSMSLLIALIRGLVRYESKTLGNFWVDTVRGILYILLPLSFIFALILCSQGVIQNFKPYQKISLLYPYTYQQPITDQTGKVIVDSHGTPETKPVKIAEQIIPMGPVATQVAIKQLGSNGGGYFYTNSAHPFENPTPLTNFLEMVAILLIPAAFCFTFGVMIDDKKQGWAILVAMSILFVPWLLLEIIAEQTGNPLFQQMGINTTAQAALYPAGNMEGKETRFGIVNSAIWATSTTAASHGSVNSMLDSFTPIGGLVPLWMMHLGEVSFGGVGSGLYGMIMLIVLTVFIAGLMVGRTPEYLGKKIEPYEMKMASIAVLIMPLTVLITTAYASVTPEGVSSIANYGAHGFTEMLYAFTSMANNNGSAFSGLIDNTSFYNIAGGLLMLISRYWIAIPVLAMAGSLVRKKRIPATLGTLGTHTPLFVTLLVGIAIVVGALSFFPALALGPIAEQLMLWRGYGH</sequence>
<evidence type="ECO:0000256" key="2">
    <source>
        <dbReference type="ARBA" id="ARBA00022475"/>
    </source>
</evidence>
<keyword evidence="7 9" id="KW-0406">Ion transport</keyword>
<evidence type="ECO:0000256" key="3">
    <source>
        <dbReference type="ARBA" id="ARBA00022538"/>
    </source>
</evidence>
<feature type="transmembrane region" description="Helical" evidence="9">
    <location>
        <begin position="567"/>
        <end position="590"/>
    </location>
</feature>
<evidence type="ECO:0000313" key="10">
    <source>
        <dbReference type="EMBL" id="STO22274.1"/>
    </source>
</evidence>
<keyword evidence="1 9" id="KW-0813">Transport</keyword>
<keyword evidence="11" id="KW-1185">Reference proteome</keyword>
<feature type="transmembrane region" description="Helical" evidence="9">
    <location>
        <begin position="66"/>
        <end position="84"/>
    </location>
</feature>
<comment type="similarity">
    <text evidence="9">Belongs to the KdpA family.</text>
</comment>
<dbReference type="InterPro" id="IPR004623">
    <property type="entry name" value="KdpA"/>
</dbReference>
<dbReference type="NCBIfam" id="TIGR00680">
    <property type="entry name" value="kdpA"/>
    <property type="match status" value="1"/>
</dbReference>
<gene>
    <name evidence="9" type="primary">kdpA</name>
    <name evidence="10" type="ORF">NCTC11370_02361</name>
</gene>
<name>A0A377GC23_9GAMM</name>
<comment type="subunit">
    <text evidence="9">The system is composed of three essential subunits: KdpA, KdpB and KdpC.</text>
</comment>
<feature type="transmembrane region" description="Helical" evidence="9">
    <location>
        <begin position="6"/>
        <end position="28"/>
    </location>
</feature>
<dbReference type="AlphaFoldDB" id="A0A377GC23"/>
<evidence type="ECO:0000256" key="6">
    <source>
        <dbReference type="ARBA" id="ARBA00022989"/>
    </source>
</evidence>
<proteinExistence type="inferred from homology"/>
<feature type="transmembrane region" description="Helical" evidence="9">
    <location>
        <begin position="414"/>
        <end position="439"/>
    </location>
</feature>
<evidence type="ECO:0000256" key="1">
    <source>
        <dbReference type="ARBA" id="ARBA00022448"/>
    </source>
</evidence>
<feature type="transmembrane region" description="Helical" evidence="9">
    <location>
        <begin position="314"/>
        <end position="334"/>
    </location>
</feature>
<dbReference type="EMBL" id="UGGT01000001">
    <property type="protein sequence ID" value="STO22274.1"/>
    <property type="molecule type" value="Genomic_DNA"/>
</dbReference>
<keyword evidence="5 9" id="KW-0630">Potassium</keyword>
<keyword evidence="8 9" id="KW-0472">Membrane</keyword>
<dbReference type="HAMAP" id="MF_00275">
    <property type="entry name" value="KdpA"/>
    <property type="match status" value="1"/>
</dbReference>
<feature type="transmembrane region" description="Helical" evidence="9">
    <location>
        <begin position="134"/>
        <end position="156"/>
    </location>
</feature>
<evidence type="ECO:0000313" key="11">
    <source>
        <dbReference type="Proteomes" id="UP000254554"/>
    </source>
</evidence>
<evidence type="ECO:0000256" key="4">
    <source>
        <dbReference type="ARBA" id="ARBA00022692"/>
    </source>
</evidence>
<keyword evidence="3 9" id="KW-0633">Potassium transport</keyword>
<keyword evidence="6 9" id="KW-1133">Transmembrane helix</keyword>
<evidence type="ECO:0000256" key="7">
    <source>
        <dbReference type="ARBA" id="ARBA00023065"/>
    </source>
</evidence>
<dbReference type="OrthoDB" id="9763796at2"/>
<protein>
    <recommendedName>
        <fullName evidence="9">Potassium-transporting ATPase potassium-binding subunit</fullName>
    </recommendedName>
    <alternativeName>
        <fullName evidence="9">ATP phosphohydrolase [potassium-transporting] A chain</fullName>
    </alternativeName>
    <alternativeName>
        <fullName evidence="9">Potassium-binding and translocating subunit A</fullName>
    </alternativeName>
    <alternativeName>
        <fullName evidence="9">Potassium-translocating ATPase A chain</fullName>
    </alternativeName>
</protein>
<reference evidence="10 11" key="1">
    <citation type="submission" date="2018-06" db="EMBL/GenBank/DDBJ databases">
        <authorList>
            <consortium name="Pathogen Informatics"/>
            <person name="Doyle S."/>
        </authorList>
    </citation>
    <scope>NUCLEOTIDE SEQUENCE [LARGE SCALE GENOMIC DNA]</scope>
    <source>
        <strain evidence="10 11">NCTC11370</strain>
    </source>
</reference>
<evidence type="ECO:0000256" key="5">
    <source>
        <dbReference type="ARBA" id="ARBA00022958"/>
    </source>
</evidence>
<dbReference type="Proteomes" id="UP000254554">
    <property type="component" value="Unassembled WGS sequence"/>
</dbReference>
<dbReference type="GO" id="GO:0005886">
    <property type="term" value="C:plasma membrane"/>
    <property type="evidence" value="ECO:0007669"/>
    <property type="project" value="UniProtKB-SubCell"/>
</dbReference>
<feature type="transmembrane region" description="Helical" evidence="9">
    <location>
        <begin position="177"/>
        <end position="199"/>
    </location>
</feature>
<evidence type="ECO:0000256" key="9">
    <source>
        <dbReference type="HAMAP-Rule" id="MF_00275"/>
    </source>
</evidence>
<comment type="subcellular location">
    <subcellularLocation>
        <location evidence="9">Cell membrane</location>
        <topology evidence="9">Multi-pass membrane protein</topology>
    </subcellularLocation>
</comment>
<keyword evidence="4 9" id="KW-0812">Transmembrane</keyword>
<dbReference type="GeneID" id="93293130"/>
<organism evidence="10 11">
    <name type="scientific">Fluoribacter dumoffii</name>
    <dbReference type="NCBI Taxonomy" id="463"/>
    <lineage>
        <taxon>Bacteria</taxon>
        <taxon>Pseudomonadati</taxon>
        <taxon>Pseudomonadota</taxon>
        <taxon>Gammaproteobacteria</taxon>
        <taxon>Legionellales</taxon>
        <taxon>Legionellaceae</taxon>
        <taxon>Fluoribacter</taxon>
    </lineage>
</organism>
<feature type="transmembrane region" description="Helical" evidence="9">
    <location>
        <begin position="286"/>
        <end position="307"/>
    </location>
</feature>
<dbReference type="STRING" id="1094715.GCA_000236165_02205"/>
<dbReference type="PANTHER" id="PTHR30607:SF2">
    <property type="entry name" value="POTASSIUM-TRANSPORTING ATPASE POTASSIUM-BINDING SUBUNIT"/>
    <property type="match status" value="1"/>
</dbReference>
<dbReference type="GO" id="GO:0008556">
    <property type="term" value="F:P-type potassium transmembrane transporter activity"/>
    <property type="evidence" value="ECO:0007669"/>
    <property type="project" value="InterPro"/>
</dbReference>
<dbReference type="PANTHER" id="PTHR30607">
    <property type="entry name" value="POTASSIUM-TRANSPORTING ATPASE A CHAIN"/>
    <property type="match status" value="1"/>
</dbReference>
<accession>A0A377GC23</accession>
<dbReference type="PIRSF" id="PIRSF001294">
    <property type="entry name" value="K_ATPaseA"/>
    <property type="match status" value="1"/>
</dbReference>
<dbReference type="RefSeq" id="WP_010654384.1">
    <property type="nucleotide sequence ID" value="NZ_JAPHPR010000001.1"/>
</dbReference>
<dbReference type="Pfam" id="PF03814">
    <property type="entry name" value="KdpA"/>
    <property type="match status" value="1"/>
</dbReference>
<keyword evidence="2 9" id="KW-1003">Cell membrane</keyword>